<evidence type="ECO:0000313" key="2">
    <source>
        <dbReference type="EMBL" id="KAF4668764.1"/>
    </source>
</evidence>
<name>A0A7J6MB63_PEROL</name>
<evidence type="ECO:0000313" key="3">
    <source>
        <dbReference type="Proteomes" id="UP000570595"/>
    </source>
</evidence>
<sequence length="258" mass="30022">MPRHAIVRSLAFLVLTAASYNCWRNRFTDYSDFPVAYSQCCDPLNGPVGRSACFNGRSYTFTDCCLKQPRDGLTNLTNEAKELGIHSGFNLVEFLTAPPFHERFIELFPFIRSLLRDGRYSAQCDILATKWFSHVPTAEEEARRVSPAWVCSKLSDNADFCMSIYARMWQHTVWRRDLHRGRLTMAQCTYAMRLLYAMGVFLATDDLENASLTEATPRMMKEWFYWRWSGRMRTCEVLNQQRERRAAGIVRLSYVRSL</sequence>
<proteinExistence type="predicted"/>
<feature type="signal peptide" evidence="1">
    <location>
        <begin position="1"/>
        <end position="18"/>
    </location>
</feature>
<reference evidence="2 3" key="1">
    <citation type="submission" date="2020-04" db="EMBL/GenBank/DDBJ databases">
        <title>Perkinsus olseni comparative genomics.</title>
        <authorList>
            <person name="Bogema D.R."/>
        </authorList>
    </citation>
    <scope>NUCLEOTIDE SEQUENCE [LARGE SCALE GENOMIC DNA]</scope>
    <source>
        <strain evidence="2">ATCC PRA-179</strain>
    </source>
</reference>
<protein>
    <submittedName>
        <fullName evidence="2">Uncharacterized protein</fullName>
    </submittedName>
</protein>
<feature type="chain" id="PRO_5029574365" evidence="1">
    <location>
        <begin position="19"/>
        <end position="258"/>
    </location>
</feature>
<organism evidence="2 3">
    <name type="scientific">Perkinsus olseni</name>
    <name type="common">Perkinsus atlanticus</name>
    <dbReference type="NCBI Taxonomy" id="32597"/>
    <lineage>
        <taxon>Eukaryota</taxon>
        <taxon>Sar</taxon>
        <taxon>Alveolata</taxon>
        <taxon>Perkinsozoa</taxon>
        <taxon>Perkinsea</taxon>
        <taxon>Perkinsida</taxon>
        <taxon>Perkinsidae</taxon>
        <taxon>Perkinsus</taxon>
    </lineage>
</organism>
<evidence type="ECO:0000256" key="1">
    <source>
        <dbReference type="SAM" id="SignalP"/>
    </source>
</evidence>
<dbReference type="EMBL" id="JABAHT010000032">
    <property type="protein sequence ID" value="KAF4668764.1"/>
    <property type="molecule type" value="Genomic_DNA"/>
</dbReference>
<keyword evidence="1" id="KW-0732">Signal</keyword>
<comment type="caution">
    <text evidence="2">The sequence shown here is derived from an EMBL/GenBank/DDBJ whole genome shotgun (WGS) entry which is preliminary data.</text>
</comment>
<dbReference type="AlphaFoldDB" id="A0A7J6MB63"/>
<dbReference type="Proteomes" id="UP000570595">
    <property type="component" value="Unassembled WGS sequence"/>
</dbReference>
<accession>A0A7J6MB63</accession>
<gene>
    <name evidence="2" type="ORF">FOZ61_005782</name>
</gene>